<dbReference type="AlphaFoldDB" id="A0A381YBL1"/>
<keyword evidence="5" id="KW-0663">Pyridoxal phosphate</keyword>
<keyword evidence="4" id="KW-0808">Transferase</keyword>
<protein>
    <submittedName>
        <fullName evidence="6">Uncharacterized protein</fullName>
    </submittedName>
</protein>
<dbReference type="InterPro" id="IPR015421">
    <property type="entry name" value="PyrdxlP-dep_Trfase_major"/>
</dbReference>
<name>A0A381YBL1_9ZZZZ</name>
<dbReference type="PANTHER" id="PTHR43206:SF2">
    <property type="entry name" value="4-AMINOBUTYRATE AMINOTRANSFERASE GABT"/>
    <property type="match status" value="1"/>
</dbReference>
<dbReference type="InterPro" id="IPR005814">
    <property type="entry name" value="Aminotrans_3"/>
</dbReference>
<evidence type="ECO:0000256" key="4">
    <source>
        <dbReference type="ARBA" id="ARBA00022679"/>
    </source>
</evidence>
<sequence length="377" mass="43545">MIRSVFDITIDFNKSYGSYLFDRKTNHAFLDLFSMFSSLPLGYNHPIFDESFDQKIRPISHLRMSNNLFHSKELIDFERKFQEISFHDNLHLCSTGALAVESALKCAFEYTKKPNSLVVGLKNSFHGINSWGFITDSGIASVNERVKYYPKNNWKNIEINEMFSYINLNSSQISSVIVEPIQCTAGDIYIDTKKLKEIELLCKRKNICFIVDEIQTGFGVTGAYWYSQKIGLDPDIIAFGKKSQICGVMVNDKYSEAIRSEYRKLEVTFDGELIDAIRSEYVLDAIKKDSLLKSVEKKSEILRNELEGMFDNYRSEGYLIAFDFKKRDERDDFVNKAYSNFLLVNPTSEKSVRLRPNLAFSDSELDELLDKIKKARK</sequence>
<dbReference type="EMBL" id="UINC01017745">
    <property type="protein sequence ID" value="SVA73923.1"/>
    <property type="molecule type" value="Genomic_DNA"/>
</dbReference>
<evidence type="ECO:0000256" key="3">
    <source>
        <dbReference type="ARBA" id="ARBA00022576"/>
    </source>
</evidence>
<dbReference type="GO" id="GO:0008483">
    <property type="term" value="F:transaminase activity"/>
    <property type="evidence" value="ECO:0007669"/>
    <property type="project" value="UniProtKB-KW"/>
</dbReference>
<comment type="cofactor">
    <cofactor evidence="1">
        <name>pyridoxal 5'-phosphate</name>
        <dbReference type="ChEBI" id="CHEBI:597326"/>
    </cofactor>
</comment>
<reference evidence="6" key="1">
    <citation type="submission" date="2018-05" db="EMBL/GenBank/DDBJ databases">
        <authorList>
            <person name="Lanie J.A."/>
            <person name="Ng W.-L."/>
            <person name="Kazmierczak K.M."/>
            <person name="Andrzejewski T.M."/>
            <person name="Davidsen T.M."/>
            <person name="Wayne K.J."/>
            <person name="Tettelin H."/>
            <person name="Glass J.I."/>
            <person name="Rusch D."/>
            <person name="Podicherti R."/>
            <person name="Tsui H.-C.T."/>
            <person name="Winkler M.E."/>
        </authorList>
    </citation>
    <scope>NUCLEOTIDE SEQUENCE</scope>
</reference>
<dbReference type="InterPro" id="IPR015422">
    <property type="entry name" value="PyrdxlP-dep_Trfase_small"/>
</dbReference>
<dbReference type="PIRSF" id="PIRSF000521">
    <property type="entry name" value="Transaminase_4ab_Lys_Orn"/>
    <property type="match status" value="1"/>
</dbReference>
<dbReference type="Pfam" id="PF00202">
    <property type="entry name" value="Aminotran_3"/>
    <property type="match status" value="1"/>
</dbReference>
<gene>
    <name evidence="6" type="ORF">METZ01_LOCUS126777</name>
</gene>
<evidence type="ECO:0000313" key="6">
    <source>
        <dbReference type="EMBL" id="SVA73923.1"/>
    </source>
</evidence>
<dbReference type="GO" id="GO:0009450">
    <property type="term" value="P:gamma-aminobutyric acid catabolic process"/>
    <property type="evidence" value="ECO:0007669"/>
    <property type="project" value="TreeGrafter"/>
</dbReference>
<evidence type="ECO:0000256" key="2">
    <source>
        <dbReference type="ARBA" id="ARBA00008954"/>
    </source>
</evidence>
<organism evidence="6">
    <name type="scientific">marine metagenome</name>
    <dbReference type="NCBI Taxonomy" id="408172"/>
    <lineage>
        <taxon>unclassified sequences</taxon>
        <taxon>metagenomes</taxon>
        <taxon>ecological metagenomes</taxon>
    </lineage>
</organism>
<dbReference type="Gene3D" id="3.40.640.10">
    <property type="entry name" value="Type I PLP-dependent aspartate aminotransferase-like (Major domain)"/>
    <property type="match status" value="1"/>
</dbReference>
<keyword evidence="3" id="KW-0032">Aminotransferase</keyword>
<dbReference type="GO" id="GO:0030170">
    <property type="term" value="F:pyridoxal phosphate binding"/>
    <property type="evidence" value="ECO:0007669"/>
    <property type="project" value="InterPro"/>
</dbReference>
<dbReference type="SUPFAM" id="SSF53383">
    <property type="entry name" value="PLP-dependent transferases"/>
    <property type="match status" value="1"/>
</dbReference>
<dbReference type="PANTHER" id="PTHR43206">
    <property type="entry name" value="AMINOTRANSFERASE"/>
    <property type="match status" value="1"/>
</dbReference>
<dbReference type="InterPro" id="IPR015424">
    <property type="entry name" value="PyrdxlP-dep_Trfase"/>
</dbReference>
<proteinExistence type="inferred from homology"/>
<dbReference type="Gene3D" id="3.90.1150.10">
    <property type="entry name" value="Aspartate Aminotransferase, domain 1"/>
    <property type="match status" value="1"/>
</dbReference>
<comment type="similarity">
    <text evidence="2">Belongs to the class-III pyridoxal-phosphate-dependent aminotransferase family.</text>
</comment>
<accession>A0A381YBL1</accession>
<evidence type="ECO:0000256" key="5">
    <source>
        <dbReference type="ARBA" id="ARBA00022898"/>
    </source>
</evidence>
<evidence type="ECO:0000256" key="1">
    <source>
        <dbReference type="ARBA" id="ARBA00001933"/>
    </source>
</evidence>